<feature type="region of interest" description="Disordered" evidence="1">
    <location>
        <begin position="1"/>
        <end position="26"/>
    </location>
</feature>
<sequence>MDKHMNHHFQRDPNLKRQKPTKTKTKPIKITYISSPVMVKACDASEFRAIVQELTGKNSSISPDFDSCPMVTEEEPSQAFSYDTAHKTNSSNNGLLDISSLLEFDEEI</sequence>
<dbReference type="PANTHER" id="PTHR33624">
    <property type="entry name" value="SIGMA FACTOR BINDING PROTEIN 1, CHLOROPLASTIC"/>
    <property type="match status" value="1"/>
</dbReference>
<protein>
    <submittedName>
        <fullName evidence="3">Sigma factor binding protein 1</fullName>
    </submittedName>
</protein>
<dbReference type="AlphaFoldDB" id="A0AAW0J9L9"/>
<name>A0AAW0J9L9_QUESU</name>
<dbReference type="Pfam" id="PF05678">
    <property type="entry name" value="VQ"/>
    <property type="match status" value="1"/>
</dbReference>
<evidence type="ECO:0000259" key="2">
    <source>
        <dbReference type="Pfam" id="PF05678"/>
    </source>
</evidence>
<evidence type="ECO:0000313" key="3">
    <source>
        <dbReference type="EMBL" id="KAK7823273.1"/>
    </source>
</evidence>
<accession>A0AAW0J9L9</accession>
<dbReference type="InterPro" id="IPR008889">
    <property type="entry name" value="VQ"/>
</dbReference>
<organism evidence="3 4">
    <name type="scientific">Quercus suber</name>
    <name type="common">Cork oak</name>
    <dbReference type="NCBI Taxonomy" id="58331"/>
    <lineage>
        <taxon>Eukaryota</taxon>
        <taxon>Viridiplantae</taxon>
        <taxon>Streptophyta</taxon>
        <taxon>Embryophyta</taxon>
        <taxon>Tracheophyta</taxon>
        <taxon>Spermatophyta</taxon>
        <taxon>Magnoliopsida</taxon>
        <taxon>eudicotyledons</taxon>
        <taxon>Gunneridae</taxon>
        <taxon>Pentapetalae</taxon>
        <taxon>rosids</taxon>
        <taxon>fabids</taxon>
        <taxon>Fagales</taxon>
        <taxon>Fagaceae</taxon>
        <taxon>Quercus</taxon>
    </lineage>
</organism>
<dbReference type="PANTHER" id="PTHR33624:SF17">
    <property type="entry name" value="OS07G0687400 PROTEIN"/>
    <property type="match status" value="1"/>
</dbReference>
<reference evidence="3 4" key="1">
    <citation type="journal article" date="2018" name="Sci. Data">
        <title>The draft genome sequence of cork oak.</title>
        <authorList>
            <person name="Ramos A.M."/>
            <person name="Usie A."/>
            <person name="Barbosa P."/>
            <person name="Barros P.M."/>
            <person name="Capote T."/>
            <person name="Chaves I."/>
            <person name="Simoes F."/>
            <person name="Abreu I."/>
            <person name="Carrasquinho I."/>
            <person name="Faro C."/>
            <person name="Guimaraes J.B."/>
            <person name="Mendonca D."/>
            <person name="Nobrega F."/>
            <person name="Rodrigues L."/>
            <person name="Saibo N.J.M."/>
            <person name="Varela M.C."/>
            <person name="Egas C."/>
            <person name="Matos J."/>
            <person name="Miguel C.M."/>
            <person name="Oliveira M.M."/>
            <person name="Ricardo C.P."/>
            <person name="Goncalves S."/>
        </authorList>
    </citation>
    <scope>NUCLEOTIDE SEQUENCE [LARGE SCALE GENOMIC DNA]</scope>
    <source>
        <strain evidence="4">cv. HL8</strain>
    </source>
</reference>
<dbReference type="InterPro" id="IPR039335">
    <property type="entry name" value="SIB1/2"/>
</dbReference>
<evidence type="ECO:0000313" key="4">
    <source>
        <dbReference type="Proteomes" id="UP000237347"/>
    </source>
</evidence>
<feature type="compositionally biased region" description="Basic and acidic residues" evidence="1">
    <location>
        <begin position="1"/>
        <end position="15"/>
    </location>
</feature>
<comment type="caution">
    <text evidence="3">The sequence shown here is derived from an EMBL/GenBank/DDBJ whole genome shotgun (WGS) entry which is preliminary data.</text>
</comment>
<feature type="domain" description="VQ" evidence="2">
    <location>
        <begin position="33"/>
        <end position="59"/>
    </location>
</feature>
<dbReference type="Proteomes" id="UP000237347">
    <property type="component" value="Unassembled WGS sequence"/>
</dbReference>
<evidence type="ECO:0000256" key="1">
    <source>
        <dbReference type="SAM" id="MobiDB-lite"/>
    </source>
</evidence>
<feature type="compositionally biased region" description="Basic residues" evidence="1">
    <location>
        <begin position="16"/>
        <end position="26"/>
    </location>
</feature>
<keyword evidence="4" id="KW-1185">Reference proteome</keyword>
<gene>
    <name evidence="3" type="primary">SIB1_0</name>
    <name evidence="3" type="ORF">CFP56_035682</name>
</gene>
<proteinExistence type="predicted"/>
<dbReference type="EMBL" id="PKMF04000639">
    <property type="protein sequence ID" value="KAK7823273.1"/>
    <property type="molecule type" value="Genomic_DNA"/>
</dbReference>